<sequence>MSRGRNINEQVEIDVTDGLNLIFQIDRNMIKSFDTSMINWDRFQIISNNHQKRQKLKKETQYINQYDCHQQLIGSRFN</sequence>
<organism evidence="1 2">
    <name type="scientific">Dermatophagoides pteronyssinus</name>
    <name type="common">European house dust mite</name>
    <dbReference type="NCBI Taxonomy" id="6956"/>
    <lineage>
        <taxon>Eukaryota</taxon>
        <taxon>Metazoa</taxon>
        <taxon>Ecdysozoa</taxon>
        <taxon>Arthropoda</taxon>
        <taxon>Chelicerata</taxon>
        <taxon>Arachnida</taxon>
        <taxon>Acari</taxon>
        <taxon>Acariformes</taxon>
        <taxon>Sarcoptiformes</taxon>
        <taxon>Astigmata</taxon>
        <taxon>Psoroptidia</taxon>
        <taxon>Analgoidea</taxon>
        <taxon>Pyroglyphidae</taxon>
        <taxon>Dermatophagoidinae</taxon>
        <taxon>Dermatophagoides</taxon>
    </lineage>
</organism>
<gene>
    <name evidence="1" type="ORF">DERP_001311</name>
</gene>
<comment type="caution">
    <text evidence="1">The sequence shown here is derived from an EMBL/GenBank/DDBJ whole genome shotgun (WGS) entry which is preliminary data.</text>
</comment>
<evidence type="ECO:0000313" key="2">
    <source>
        <dbReference type="Proteomes" id="UP000887458"/>
    </source>
</evidence>
<name>A0ABQ8JE36_DERPT</name>
<proteinExistence type="predicted"/>
<reference evidence="1 2" key="2">
    <citation type="journal article" date="2022" name="Mol. Biol. Evol.">
        <title>Comparative Genomics Reveals Insights into the Divergent Evolution of Astigmatic Mites and Household Pest Adaptations.</title>
        <authorList>
            <person name="Xiong Q."/>
            <person name="Wan A.T."/>
            <person name="Liu X."/>
            <person name="Fung C.S."/>
            <person name="Xiao X."/>
            <person name="Malainual N."/>
            <person name="Hou J."/>
            <person name="Wang L."/>
            <person name="Wang M."/>
            <person name="Yang K.Y."/>
            <person name="Cui Y."/>
            <person name="Leung E.L."/>
            <person name="Nong W."/>
            <person name="Shin S.K."/>
            <person name="Au S.W."/>
            <person name="Jeong K.Y."/>
            <person name="Chew F.T."/>
            <person name="Hui J.H."/>
            <person name="Leung T.F."/>
            <person name="Tungtrongchitr A."/>
            <person name="Zhong N."/>
            <person name="Liu Z."/>
            <person name="Tsui S.K."/>
        </authorList>
    </citation>
    <scope>NUCLEOTIDE SEQUENCE [LARGE SCALE GENOMIC DNA]</scope>
    <source>
        <strain evidence="1">Derp</strain>
    </source>
</reference>
<dbReference type="EMBL" id="NJHN03000047">
    <property type="protein sequence ID" value="KAH9420877.1"/>
    <property type="molecule type" value="Genomic_DNA"/>
</dbReference>
<reference evidence="1 2" key="1">
    <citation type="journal article" date="2018" name="J. Allergy Clin. Immunol.">
        <title>High-quality assembly of Dermatophagoides pteronyssinus genome and transcriptome reveals a wide range of novel allergens.</title>
        <authorList>
            <person name="Liu X.Y."/>
            <person name="Yang K.Y."/>
            <person name="Wang M.Q."/>
            <person name="Kwok J.S."/>
            <person name="Zeng X."/>
            <person name="Yang Z."/>
            <person name="Xiao X.J."/>
            <person name="Lau C.P."/>
            <person name="Li Y."/>
            <person name="Huang Z.M."/>
            <person name="Ba J.G."/>
            <person name="Yim A.K."/>
            <person name="Ouyang C.Y."/>
            <person name="Ngai S.M."/>
            <person name="Chan T.F."/>
            <person name="Leung E.L."/>
            <person name="Liu L."/>
            <person name="Liu Z.G."/>
            <person name="Tsui S.K."/>
        </authorList>
    </citation>
    <scope>NUCLEOTIDE SEQUENCE [LARGE SCALE GENOMIC DNA]</scope>
    <source>
        <strain evidence="1">Derp</strain>
    </source>
</reference>
<accession>A0ABQ8JE36</accession>
<keyword evidence="2" id="KW-1185">Reference proteome</keyword>
<dbReference type="Proteomes" id="UP000887458">
    <property type="component" value="Unassembled WGS sequence"/>
</dbReference>
<evidence type="ECO:0000313" key="1">
    <source>
        <dbReference type="EMBL" id="KAH9420877.1"/>
    </source>
</evidence>
<protein>
    <submittedName>
        <fullName evidence="1">Uncharacterized protein</fullName>
    </submittedName>
</protein>